<dbReference type="RefSeq" id="WP_175169227.1">
    <property type="nucleotide sequence ID" value="NZ_CADIJQ010000001.1"/>
</dbReference>
<keyword evidence="3 8" id="KW-0808">Transferase</keyword>
<dbReference type="GO" id="GO:0008168">
    <property type="term" value="F:methyltransferase activity"/>
    <property type="evidence" value="ECO:0007669"/>
    <property type="project" value="UniProtKB-KW"/>
</dbReference>
<dbReference type="PIRSF" id="PIRSF003085">
    <property type="entry name" value="CMAS"/>
    <property type="match status" value="1"/>
</dbReference>
<dbReference type="CDD" id="cd02440">
    <property type="entry name" value="AdoMet_MTases"/>
    <property type="match status" value="1"/>
</dbReference>
<keyword evidence="5" id="KW-0443">Lipid metabolism</keyword>
<evidence type="ECO:0000256" key="1">
    <source>
        <dbReference type="ARBA" id="ARBA00010815"/>
    </source>
</evidence>
<sequence>MTPHSASTSSEPYAPEPAAPPMSFADRLLRQHLLSRLGGLRGGSLTIEDAMGQMQAGVSGSAQTHTHTRPVHLRVRDPAFYRALASNGSVGGGEAYGDGHWECDDLVGLIRLLVRNRDWLDSMETGSARLGGLAMRALHALRRNTRAGSRRNIAAHYDLGNAFFQLFLSDDMMYSSAMWEGEDDTLEQASTRKLDVICRKLDLQPGDHVVEIGTGWGGFALHAARHYGCRVTTTTISREQHALASERIRRAGLQFRVDVLLQDYRDLHGQFDKLVSIEMIEAIGAAYLPTYFAKVGELLKPAGVALIQAITIEDHRYAQALKAVDFIKRHIFPGSFMPSIQAMLNAKTRASDLSLVHLEDFGLSYARTLQAWRQRFMARLDAVRARGFDERFIRLWEFYLAYCEGGFRERAIGVSHLLLARPAAMPGAARWTAG</sequence>
<dbReference type="GO" id="GO:0032259">
    <property type="term" value="P:methylation"/>
    <property type="evidence" value="ECO:0007669"/>
    <property type="project" value="UniProtKB-KW"/>
</dbReference>
<dbReference type="InterPro" id="IPR050723">
    <property type="entry name" value="CFA/CMAS"/>
</dbReference>
<dbReference type="PANTHER" id="PTHR43667:SF2">
    <property type="entry name" value="FATTY ACID C-METHYL TRANSFERASE"/>
    <property type="match status" value="1"/>
</dbReference>
<dbReference type="InterPro" id="IPR003333">
    <property type="entry name" value="CMAS"/>
</dbReference>
<evidence type="ECO:0000256" key="5">
    <source>
        <dbReference type="ARBA" id="ARBA00023098"/>
    </source>
</evidence>
<evidence type="ECO:0000256" key="3">
    <source>
        <dbReference type="ARBA" id="ARBA00022679"/>
    </source>
</evidence>
<dbReference type="Proteomes" id="UP000494269">
    <property type="component" value="Unassembled WGS sequence"/>
</dbReference>
<dbReference type="SUPFAM" id="SSF53335">
    <property type="entry name" value="S-adenosyl-L-methionine-dependent methyltransferases"/>
    <property type="match status" value="1"/>
</dbReference>
<protein>
    <submittedName>
        <fullName evidence="8">Tuberculostearic acid methyltransferase UfaA1</fullName>
        <ecNumber evidence="8">2.1.1.-</ecNumber>
    </submittedName>
</protein>
<evidence type="ECO:0000313" key="9">
    <source>
        <dbReference type="Proteomes" id="UP000494269"/>
    </source>
</evidence>
<feature type="region of interest" description="Disordered" evidence="7">
    <location>
        <begin position="1"/>
        <end position="21"/>
    </location>
</feature>
<evidence type="ECO:0000256" key="2">
    <source>
        <dbReference type="ARBA" id="ARBA00022603"/>
    </source>
</evidence>
<dbReference type="Gene3D" id="3.40.50.150">
    <property type="entry name" value="Vaccinia Virus protein VP39"/>
    <property type="match status" value="1"/>
</dbReference>
<comment type="similarity">
    <text evidence="1">Belongs to the CFA/CMAS family.</text>
</comment>
<dbReference type="PANTHER" id="PTHR43667">
    <property type="entry name" value="CYCLOPROPANE-FATTY-ACYL-PHOSPHOLIPID SYNTHASE"/>
    <property type="match status" value="1"/>
</dbReference>
<dbReference type="GO" id="GO:0008610">
    <property type="term" value="P:lipid biosynthetic process"/>
    <property type="evidence" value="ECO:0007669"/>
    <property type="project" value="InterPro"/>
</dbReference>
<feature type="compositionally biased region" description="Low complexity" evidence="7">
    <location>
        <begin position="1"/>
        <end position="13"/>
    </location>
</feature>
<evidence type="ECO:0000256" key="4">
    <source>
        <dbReference type="ARBA" id="ARBA00022691"/>
    </source>
</evidence>
<keyword evidence="2 8" id="KW-0489">Methyltransferase</keyword>
<accession>A0A6S6ZFE8</accession>
<name>A0A6S6ZFE8_9BURK</name>
<keyword evidence="9" id="KW-1185">Reference proteome</keyword>
<dbReference type="InterPro" id="IPR029063">
    <property type="entry name" value="SAM-dependent_MTases_sf"/>
</dbReference>
<keyword evidence="4" id="KW-0949">S-adenosyl-L-methionine</keyword>
<dbReference type="EMBL" id="CADIJQ010000001">
    <property type="protein sequence ID" value="CAB3677645.1"/>
    <property type="molecule type" value="Genomic_DNA"/>
</dbReference>
<reference evidence="8 9" key="1">
    <citation type="submission" date="2020-04" db="EMBL/GenBank/DDBJ databases">
        <authorList>
            <person name="De Canck E."/>
        </authorList>
    </citation>
    <scope>NUCLEOTIDE SEQUENCE [LARGE SCALE GENOMIC DNA]</scope>
    <source>
        <strain evidence="8 9">LMG 3441</strain>
    </source>
</reference>
<dbReference type="Pfam" id="PF02353">
    <property type="entry name" value="CMAS"/>
    <property type="match status" value="1"/>
</dbReference>
<evidence type="ECO:0000313" key="8">
    <source>
        <dbReference type="EMBL" id="CAB3677645.1"/>
    </source>
</evidence>
<proteinExistence type="inferred from homology"/>
<dbReference type="AlphaFoldDB" id="A0A6S6ZFE8"/>
<gene>
    <name evidence="8" type="primary">ufaA1_1</name>
    <name evidence="8" type="ORF">LMG3441_01415</name>
</gene>
<organism evidence="8 9">
    <name type="scientific">Achromobacter kerstersii</name>
    <dbReference type="NCBI Taxonomy" id="1353890"/>
    <lineage>
        <taxon>Bacteria</taxon>
        <taxon>Pseudomonadati</taxon>
        <taxon>Pseudomonadota</taxon>
        <taxon>Betaproteobacteria</taxon>
        <taxon>Burkholderiales</taxon>
        <taxon>Alcaligenaceae</taxon>
        <taxon>Achromobacter</taxon>
    </lineage>
</organism>
<evidence type="ECO:0000256" key="7">
    <source>
        <dbReference type="SAM" id="MobiDB-lite"/>
    </source>
</evidence>
<evidence type="ECO:0000256" key="6">
    <source>
        <dbReference type="PIRSR" id="PIRSR003085-1"/>
    </source>
</evidence>
<dbReference type="EC" id="2.1.1.-" evidence="8"/>
<feature type="active site" evidence="6">
    <location>
        <position position="403"/>
    </location>
</feature>